<keyword evidence="2" id="KW-1185">Reference proteome</keyword>
<reference evidence="1" key="1">
    <citation type="submission" date="2020-06" db="EMBL/GenBank/DDBJ databases">
        <title>WGS assembly of Ceratodon purpureus strain R40.</title>
        <authorList>
            <person name="Carey S.B."/>
            <person name="Jenkins J."/>
            <person name="Shu S."/>
            <person name="Lovell J.T."/>
            <person name="Sreedasyam A."/>
            <person name="Maumus F."/>
            <person name="Tiley G.P."/>
            <person name="Fernandez-Pozo N."/>
            <person name="Barry K."/>
            <person name="Chen C."/>
            <person name="Wang M."/>
            <person name="Lipzen A."/>
            <person name="Daum C."/>
            <person name="Saski C.A."/>
            <person name="Payton A.C."/>
            <person name="Mcbreen J.C."/>
            <person name="Conrad R.E."/>
            <person name="Kollar L.M."/>
            <person name="Olsson S."/>
            <person name="Huttunen S."/>
            <person name="Landis J.B."/>
            <person name="Wickett N.J."/>
            <person name="Johnson M.G."/>
            <person name="Rensing S.A."/>
            <person name="Grimwood J."/>
            <person name="Schmutz J."/>
            <person name="Mcdaniel S.F."/>
        </authorList>
    </citation>
    <scope>NUCLEOTIDE SEQUENCE</scope>
    <source>
        <strain evidence="1">R40</strain>
    </source>
</reference>
<dbReference type="EMBL" id="CM026421">
    <property type="protein sequence ID" value="KAG0590387.1"/>
    <property type="molecule type" value="Genomic_DNA"/>
</dbReference>
<comment type="caution">
    <text evidence="1">The sequence shown here is derived from an EMBL/GenBank/DDBJ whole genome shotgun (WGS) entry which is preliminary data.</text>
</comment>
<sequence>MGTLRVWSGRWFYSWDHSFYSSIGLQSSISAHLLKERIPAISLGSLKLRADIEGASTKELQNKGSRDLKTNYRGLLTLSNYTSVAMLNITLLLLLSRTKCPATSTCFYQEMLKTIFR</sequence>
<protein>
    <submittedName>
        <fullName evidence="1">Uncharacterized protein</fullName>
    </submittedName>
</protein>
<proteinExistence type="predicted"/>
<name>A0A8T0J455_CERPU</name>
<dbReference type="AlphaFoldDB" id="A0A8T0J455"/>
<evidence type="ECO:0000313" key="1">
    <source>
        <dbReference type="EMBL" id="KAG0590387.1"/>
    </source>
</evidence>
<gene>
    <name evidence="1" type="ORF">KC19_1G095600</name>
</gene>
<dbReference type="Proteomes" id="UP000822688">
    <property type="component" value="Chromosome 1"/>
</dbReference>
<evidence type="ECO:0000313" key="2">
    <source>
        <dbReference type="Proteomes" id="UP000822688"/>
    </source>
</evidence>
<organism evidence="1 2">
    <name type="scientific">Ceratodon purpureus</name>
    <name type="common">Fire moss</name>
    <name type="synonym">Dicranum purpureum</name>
    <dbReference type="NCBI Taxonomy" id="3225"/>
    <lineage>
        <taxon>Eukaryota</taxon>
        <taxon>Viridiplantae</taxon>
        <taxon>Streptophyta</taxon>
        <taxon>Embryophyta</taxon>
        <taxon>Bryophyta</taxon>
        <taxon>Bryophytina</taxon>
        <taxon>Bryopsida</taxon>
        <taxon>Dicranidae</taxon>
        <taxon>Pseudoditrichales</taxon>
        <taxon>Ditrichaceae</taxon>
        <taxon>Ceratodon</taxon>
    </lineage>
</organism>
<accession>A0A8T0J455</accession>